<feature type="domain" description="FHA" evidence="3">
    <location>
        <begin position="121"/>
        <end position="192"/>
    </location>
</feature>
<dbReference type="OrthoDB" id="9814380at2"/>
<evidence type="ECO:0000259" key="3">
    <source>
        <dbReference type="PROSITE" id="PS50006"/>
    </source>
</evidence>
<dbReference type="InterPro" id="IPR000253">
    <property type="entry name" value="FHA_dom"/>
</dbReference>
<dbReference type="PANTHER" id="PTHR42970">
    <property type="entry name" value="PECTATE LYASE C-RELATED"/>
    <property type="match status" value="1"/>
</dbReference>
<dbReference type="RefSeq" id="WP_105715061.1">
    <property type="nucleotide sequence ID" value="NZ_PVBQ01000001.1"/>
</dbReference>
<name>A0A2S9J8X2_9SPHI</name>
<dbReference type="PROSITE" id="PS50006">
    <property type="entry name" value="FHA_DOMAIN"/>
    <property type="match status" value="1"/>
</dbReference>
<dbReference type="AlphaFoldDB" id="A0A2S9J8X2"/>
<dbReference type="GO" id="GO:0046872">
    <property type="term" value="F:metal ion binding"/>
    <property type="evidence" value="ECO:0007669"/>
    <property type="project" value="UniProtKB-KW"/>
</dbReference>
<dbReference type="PROSITE" id="PS51257">
    <property type="entry name" value="PROKAR_LIPOPROTEIN"/>
    <property type="match status" value="1"/>
</dbReference>
<dbReference type="EMBL" id="PVBQ01000001">
    <property type="protein sequence ID" value="PRD49221.1"/>
    <property type="molecule type" value="Genomic_DNA"/>
</dbReference>
<reference evidence="4 5" key="1">
    <citation type="submission" date="2018-02" db="EMBL/GenBank/DDBJ databases">
        <title>The draft genome of Sphingobacterium sp. 5JN-11.</title>
        <authorList>
            <person name="Liu L."/>
            <person name="Li L."/>
            <person name="Liang L."/>
            <person name="Zhang X."/>
            <person name="Wang T."/>
        </authorList>
    </citation>
    <scope>NUCLEOTIDE SEQUENCE [LARGE SCALE GENOMIC DNA]</scope>
    <source>
        <strain evidence="4 5">5JN-11</strain>
    </source>
</reference>
<gene>
    <name evidence="4" type="ORF">C5745_00880</name>
</gene>
<evidence type="ECO:0000313" key="4">
    <source>
        <dbReference type="EMBL" id="PRD49221.1"/>
    </source>
</evidence>
<keyword evidence="2" id="KW-0325">Glycoprotein</keyword>
<dbReference type="Proteomes" id="UP000239711">
    <property type="component" value="Unassembled WGS sequence"/>
</dbReference>
<dbReference type="InterPro" id="IPR012334">
    <property type="entry name" value="Pectin_lyas_fold"/>
</dbReference>
<dbReference type="InterPro" id="IPR052063">
    <property type="entry name" value="Polysaccharide_Lyase_1"/>
</dbReference>
<evidence type="ECO:0000256" key="2">
    <source>
        <dbReference type="ARBA" id="ARBA00023180"/>
    </source>
</evidence>
<comment type="caution">
    <text evidence="4">The sequence shown here is derived from an EMBL/GenBank/DDBJ whole genome shotgun (WGS) entry which is preliminary data.</text>
</comment>
<evidence type="ECO:0000256" key="1">
    <source>
        <dbReference type="ARBA" id="ARBA00022723"/>
    </source>
</evidence>
<dbReference type="Gene3D" id="2.160.20.10">
    <property type="entry name" value="Single-stranded right-handed beta-helix, Pectin lyase-like"/>
    <property type="match status" value="1"/>
</dbReference>
<accession>A0A2S9J8X2</accession>
<organism evidence="4 5">
    <name type="scientific">Sphingobacterium haloxyli</name>
    <dbReference type="NCBI Taxonomy" id="2100533"/>
    <lineage>
        <taxon>Bacteria</taxon>
        <taxon>Pseudomonadati</taxon>
        <taxon>Bacteroidota</taxon>
        <taxon>Sphingobacteriia</taxon>
        <taxon>Sphingobacteriales</taxon>
        <taxon>Sphingobacteriaceae</taxon>
        <taxon>Sphingobacterium</taxon>
    </lineage>
</organism>
<keyword evidence="1" id="KW-0479">Metal-binding</keyword>
<dbReference type="SUPFAM" id="SSF51126">
    <property type="entry name" value="Pectin lyase-like"/>
    <property type="match status" value="1"/>
</dbReference>
<keyword evidence="5" id="KW-1185">Reference proteome</keyword>
<dbReference type="InterPro" id="IPR011050">
    <property type="entry name" value="Pectin_lyase_fold/virulence"/>
</dbReference>
<evidence type="ECO:0000313" key="5">
    <source>
        <dbReference type="Proteomes" id="UP000239711"/>
    </source>
</evidence>
<protein>
    <recommendedName>
        <fullName evidence="3">FHA domain-containing protein</fullName>
    </recommendedName>
</protein>
<proteinExistence type="predicted"/>
<dbReference type="PANTHER" id="PTHR42970:SF1">
    <property type="entry name" value="PECTATE LYASE C-RELATED"/>
    <property type="match status" value="1"/>
</dbReference>
<sequence>MKKTVFNKLTGMMLLGLAILGSSCEKIREHLNPVEDGPILAFPGAEGFGRYAVGARGHESPEIYVVTNLNDSGPGSFRDAVSRPGRFVVFAVGGIINLQSRIAVPANTTIAGQTAPGDGVVFYGRGFSFSDSNNTIARYMRIRCGVNAGAGRNEDAVTIAHGDSMIFDHLSVAWGIDEVFSINGSEINNITIQNSIIAQGVHRHNHSAGGLMEPGGPLSIIRNLYVSNKTRNPKVKGINEFVNNVVYNFGNEGNTYGHTVSGDGYIMGGSAGISEVNIVNNYFIAGPHTPAKNTPFSRGTPTFSLYASGNFWDDDKDGVLNGSAVPPNLTGYPGVEMTNFQSRPYDYPYTPSAMGTRKAFDWVVQHVGANYPKRDELDELLVGEVSSLGTEAVYVYTEADVPLANGGVGEVQGGEAPADSDGDGIPDAWEDAHGLNKHDAADALAKSKKKRGYLNIEVYINSLVEDERKL</sequence>